<feature type="domain" description="Cupin type-2" evidence="1">
    <location>
        <begin position="94"/>
        <end position="150"/>
    </location>
</feature>
<dbReference type="Pfam" id="PF07883">
    <property type="entry name" value="Cupin_2"/>
    <property type="match status" value="1"/>
</dbReference>
<dbReference type="AlphaFoldDB" id="A0A418WG24"/>
<evidence type="ECO:0000313" key="3">
    <source>
        <dbReference type="Proteomes" id="UP000284605"/>
    </source>
</evidence>
<name>A0A418WG24_9PROT</name>
<proteinExistence type="predicted"/>
<dbReference type="Gene3D" id="2.60.120.10">
    <property type="entry name" value="Jelly Rolls"/>
    <property type="match status" value="1"/>
</dbReference>
<gene>
    <name evidence="2" type="ORF">D3874_20000</name>
</gene>
<evidence type="ECO:0000313" key="2">
    <source>
        <dbReference type="EMBL" id="RJF88973.1"/>
    </source>
</evidence>
<dbReference type="SUPFAM" id="SSF51182">
    <property type="entry name" value="RmlC-like cupins"/>
    <property type="match status" value="1"/>
</dbReference>
<keyword evidence="3" id="KW-1185">Reference proteome</keyword>
<sequence length="161" mass="16952">MVWICVLARQAGLGLTRGREGLAMMTVIDNKTAAGRAGAATGGEAFGGLVSALLKRLQARSGPSAESLAALYPAGDGAEIYEIRLERQGREWARAHAAGITTRLVVDRGSIEVTAGGERYRLDEGDAFTLAGDVAHSYRNTGRGEAVAYYVLAYGNPPNRA</sequence>
<evidence type="ECO:0000259" key="1">
    <source>
        <dbReference type="Pfam" id="PF07883"/>
    </source>
</evidence>
<reference evidence="2 3" key="1">
    <citation type="submission" date="2018-09" db="EMBL/GenBank/DDBJ databases">
        <authorList>
            <person name="Zhu H."/>
        </authorList>
    </citation>
    <scope>NUCLEOTIDE SEQUENCE [LARGE SCALE GENOMIC DNA]</scope>
    <source>
        <strain evidence="2 3">K1W22B-8</strain>
    </source>
</reference>
<dbReference type="InterPro" id="IPR014710">
    <property type="entry name" value="RmlC-like_jellyroll"/>
</dbReference>
<dbReference type="EMBL" id="QYUK01000011">
    <property type="protein sequence ID" value="RJF88973.1"/>
    <property type="molecule type" value="Genomic_DNA"/>
</dbReference>
<dbReference type="InterPro" id="IPR011051">
    <property type="entry name" value="RmlC_Cupin_sf"/>
</dbReference>
<dbReference type="CDD" id="cd02209">
    <property type="entry name" value="cupin_XRE_C"/>
    <property type="match status" value="1"/>
</dbReference>
<protein>
    <submittedName>
        <fullName evidence="2">Cupin domain-containing protein</fullName>
    </submittedName>
</protein>
<accession>A0A418WG24</accession>
<organism evidence="2 3">
    <name type="scientific">Oleomonas cavernae</name>
    <dbReference type="NCBI Taxonomy" id="2320859"/>
    <lineage>
        <taxon>Bacteria</taxon>
        <taxon>Pseudomonadati</taxon>
        <taxon>Pseudomonadota</taxon>
        <taxon>Alphaproteobacteria</taxon>
        <taxon>Acetobacterales</taxon>
        <taxon>Acetobacteraceae</taxon>
        <taxon>Oleomonas</taxon>
    </lineage>
</organism>
<dbReference type="InterPro" id="IPR013096">
    <property type="entry name" value="Cupin_2"/>
</dbReference>
<comment type="caution">
    <text evidence="2">The sequence shown here is derived from an EMBL/GenBank/DDBJ whole genome shotgun (WGS) entry which is preliminary data.</text>
</comment>
<dbReference type="Proteomes" id="UP000284605">
    <property type="component" value="Unassembled WGS sequence"/>
</dbReference>